<dbReference type="EMBL" id="CAFBOM010000086">
    <property type="protein sequence ID" value="CAB4984512.1"/>
    <property type="molecule type" value="Genomic_DNA"/>
</dbReference>
<accession>A0A6J7MZU6</accession>
<sequence length="157" mass="17023">MTWEKGRDVIEALLERKHLERVTANPADADHLLARARRHLATAAELADDDPEIAYDALYAAARKALTAVLQQQGLRPTQAGGHEAVIQAAEAQLIPPLRDVLKPFRLLRRTRGSGDYLAAAGALSSDDVRSDLPFAAAIVDAAARIVPQMSVFIPTR</sequence>
<reference evidence="2" key="1">
    <citation type="submission" date="2020-05" db="EMBL/GenBank/DDBJ databases">
        <authorList>
            <person name="Chiriac C."/>
            <person name="Salcher M."/>
            <person name="Ghai R."/>
            <person name="Kavagutti S V."/>
        </authorList>
    </citation>
    <scope>NUCLEOTIDE SEQUENCE</scope>
</reference>
<name>A0A6J7MZU6_9ZZZZ</name>
<organism evidence="2">
    <name type="scientific">freshwater metagenome</name>
    <dbReference type="NCBI Taxonomy" id="449393"/>
    <lineage>
        <taxon>unclassified sequences</taxon>
        <taxon>metagenomes</taxon>
        <taxon>ecological metagenomes</taxon>
    </lineage>
</organism>
<protein>
    <submittedName>
        <fullName evidence="2">Unannotated protein</fullName>
    </submittedName>
</protein>
<gene>
    <name evidence="2" type="ORF">UFOPK3957_00641</name>
</gene>
<feature type="domain" description="HEPN" evidence="1">
    <location>
        <begin position="31"/>
        <end position="143"/>
    </location>
</feature>
<dbReference type="AlphaFoldDB" id="A0A6J7MZU6"/>
<dbReference type="Pfam" id="PF05168">
    <property type="entry name" value="HEPN"/>
    <property type="match status" value="1"/>
</dbReference>
<dbReference type="Gene3D" id="1.20.120.330">
    <property type="entry name" value="Nucleotidyltransferases domain 2"/>
    <property type="match status" value="1"/>
</dbReference>
<evidence type="ECO:0000313" key="2">
    <source>
        <dbReference type="EMBL" id="CAB4984512.1"/>
    </source>
</evidence>
<proteinExistence type="predicted"/>
<evidence type="ECO:0000259" key="1">
    <source>
        <dbReference type="Pfam" id="PF05168"/>
    </source>
</evidence>
<dbReference type="InterPro" id="IPR007842">
    <property type="entry name" value="HEPN_dom"/>
</dbReference>